<dbReference type="InterPro" id="IPR000310">
    <property type="entry name" value="Orn/Lys/Arg_deCO2ase_major_dom"/>
</dbReference>
<protein>
    <submittedName>
        <fullName evidence="8">Aminotransferase class I/II-fold pyridoxal phosphate-dependent enzyme</fullName>
    </submittedName>
</protein>
<dbReference type="SUPFAM" id="SSF55904">
    <property type="entry name" value="Ornithine decarboxylase C-terminal domain"/>
    <property type="match status" value="1"/>
</dbReference>
<accession>A0ABN1BRA3</accession>
<keyword evidence="5" id="KW-0456">Lyase</keyword>
<keyword evidence="8" id="KW-0808">Transferase</keyword>
<evidence type="ECO:0000256" key="2">
    <source>
        <dbReference type="ARBA" id="ARBA00010671"/>
    </source>
</evidence>
<dbReference type="RefSeq" id="WP_343843878.1">
    <property type="nucleotide sequence ID" value="NZ_BAAADO010000011.1"/>
</dbReference>
<evidence type="ECO:0000259" key="7">
    <source>
        <dbReference type="Pfam" id="PF03711"/>
    </source>
</evidence>
<keyword evidence="3" id="KW-0210">Decarboxylase</keyword>
<feature type="domain" description="Orn/Lys/Arg decarboxylases family 1 pyridoxal-P attachment site" evidence="6">
    <location>
        <begin position="9"/>
        <end position="326"/>
    </location>
</feature>
<comment type="caution">
    <text evidence="8">The sequence shown here is derived from an EMBL/GenBank/DDBJ whole genome shotgun (WGS) entry which is preliminary data.</text>
</comment>
<dbReference type="PANTHER" id="PTHR43277">
    <property type="entry name" value="ARGININE DECARBOXYLASE"/>
    <property type="match status" value="1"/>
</dbReference>
<keyword evidence="9" id="KW-1185">Reference proteome</keyword>
<evidence type="ECO:0000256" key="1">
    <source>
        <dbReference type="ARBA" id="ARBA00001933"/>
    </source>
</evidence>
<dbReference type="InterPro" id="IPR015424">
    <property type="entry name" value="PyrdxlP-dep_Trfase"/>
</dbReference>
<dbReference type="Proteomes" id="UP001500880">
    <property type="component" value="Unassembled WGS sequence"/>
</dbReference>
<comment type="cofactor">
    <cofactor evidence="1">
        <name>pyridoxal 5'-phosphate</name>
        <dbReference type="ChEBI" id="CHEBI:597326"/>
    </cofactor>
</comment>
<evidence type="ECO:0000256" key="5">
    <source>
        <dbReference type="ARBA" id="ARBA00023239"/>
    </source>
</evidence>
<organism evidence="8 9">
    <name type="scientific">Salinibacillus aidingensis</name>
    <dbReference type="NCBI Taxonomy" id="237684"/>
    <lineage>
        <taxon>Bacteria</taxon>
        <taxon>Bacillati</taxon>
        <taxon>Bacillota</taxon>
        <taxon>Bacilli</taxon>
        <taxon>Bacillales</taxon>
        <taxon>Bacillaceae</taxon>
        <taxon>Salinibacillus</taxon>
    </lineage>
</organism>
<dbReference type="GO" id="GO:0008483">
    <property type="term" value="F:transaminase activity"/>
    <property type="evidence" value="ECO:0007669"/>
    <property type="project" value="UniProtKB-KW"/>
</dbReference>
<sequence length="480" mass="53871">MSDSQSQLPLFQVLLKHAGLDASSFHVPGHKNGMIFSNEGYDVFKSILPYDLTEITGLDDLHHPESAIKEAQELTAQLYGVESTFFLVGGTTAGNLAMILSVCEPEDCIIVQRNCHKSIMNAIELAGAKPVFISPVYEEQTGRYSRINASTVYEALAAYPHAKALVLTYPDYFGHTYNIQPMIEAAHQYQLPVLVDEAHGAHFILGDPFPPSSVSLGADIVVHSAHKMLPAMTMSSFLHFQSALVSKDKIRHYLQMVQSSSPSYPLMASLDLARHFLAHIDEAQIKQMIAHAHQIRSMLDESPLWDVVPVYNQVDDPLKITLQIHPDLEAQKVLHTFEQHMVYPELATTSQLLLISGLGMNERDLQRIPHVVNNFDHQLKRVKGHGKIEVTAVQPPEISEFPYSLRNLQEMDNMWVAWEHAIGKPAGEMIIPYPPGIPLLIKGERIERWHKEVIMPRLKAGQHIQSESNDLQKGLRTFVE</sequence>
<dbReference type="InterPro" id="IPR015421">
    <property type="entry name" value="PyrdxlP-dep_Trfase_major"/>
</dbReference>
<keyword evidence="4" id="KW-0663">Pyridoxal phosphate</keyword>
<evidence type="ECO:0000256" key="4">
    <source>
        <dbReference type="ARBA" id="ARBA00022898"/>
    </source>
</evidence>
<dbReference type="InterPro" id="IPR052357">
    <property type="entry name" value="Orn_Lys_Arg_decarboxylase-I"/>
</dbReference>
<evidence type="ECO:0000256" key="3">
    <source>
        <dbReference type="ARBA" id="ARBA00022793"/>
    </source>
</evidence>
<keyword evidence="8" id="KW-0032">Aminotransferase</keyword>
<dbReference type="Pfam" id="PF03711">
    <property type="entry name" value="OKR_DC_1_C"/>
    <property type="match status" value="1"/>
</dbReference>
<dbReference type="InterPro" id="IPR008286">
    <property type="entry name" value="Prn/Lys/Arg_de-COase_C"/>
</dbReference>
<evidence type="ECO:0000259" key="6">
    <source>
        <dbReference type="Pfam" id="PF01276"/>
    </source>
</evidence>
<comment type="similarity">
    <text evidence="2">Belongs to the Orn/Lys/Arg decarboxylase class-I family.</text>
</comment>
<dbReference type="Gene3D" id="3.40.640.10">
    <property type="entry name" value="Type I PLP-dependent aspartate aminotransferase-like (Major domain)"/>
    <property type="match status" value="1"/>
</dbReference>
<dbReference type="CDD" id="cd00615">
    <property type="entry name" value="Orn_deC_like"/>
    <property type="match status" value="1"/>
</dbReference>
<gene>
    <name evidence="8" type="ORF">GCM10008986_34280</name>
</gene>
<name>A0ABN1BRA3_9BACI</name>
<reference evidence="8 9" key="1">
    <citation type="journal article" date="2019" name="Int. J. Syst. Evol. Microbiol.">
        <title>The Global Catalogue of Microorganisms (GCM) 10K type strain sequencing project: providing services to taxonomists for standard genome sequencing and annotation.</title>
        <authorList>
            <consortium name="The Broad Institute Genomics Platform"/>
            <consortium name="The Broad Institute Genome Sequencing Center for Infectious Disease"/>
            <person name="Wu L."/>
            <person name="Ma J."/>
        </authorList>
    </citation>
    <scope>NUCLEOTIDE SEQUENCE [LARGE SCALE GENOMIC DNA]</scope>
    <source>
        <strain evidence="8 9">JCM 12389</strain>
    </source>
</reference>
<dbReference type="Gene3D" id="3.90.105.10">
    <property type="entry name" value="Molybdopterin biosynthesis moea protein, domain 2"/>
    <property type="match status" value="1"/>
</dbReference>
<proteinExistence type="inferred from homology"/>
<dbReference type="EMBL" id="BAAADO010000011">
    <property type="protein sequence ID" value="GAA0503874.1"/>
    <property type="molecule type" value="Genomic_DNA"/>
</dbReference>
<evidence type="ECO:0000313" key="9">
    <source>
        <dbReference type="Proteomes" id="UP001500880"/>
    </source>
</evidence>
<dbReference type="InterPro" id="IPR036633">
    <property type="entry name" value="Prn/Lys/Arg_de-COase_C_sf"/>
</dbReference>
<feature type="domain" description="Orn/Lys/Arg decarboxylase C-terminal" evidence="7">
    <location>
        <begin position="416"/>
        <end position="453"/>
    </location>
</feature>
<dbReference type="SUPFAM" id="SSF53383">
    <property type="entry name" value="PLP-dependent transferases"/>
    <property type="match status" value="1"/>
</dbReference>
<evidence type="ECO:0000313" key="8">
    <source>
        <dbReference type="EMBL" id="GAA0503874.1"/>
    </source>
</evidence>
<dbReference type="Pfam" id="PF01276">
    <property type="entry name" value="OKR_DC_1"/>
    <property type="match status" value="1"/>
</dbReference>
<dbReference type="PANTHER" id="PTHR43277:SF3">
    <property type="entry name" value="DECARBOXYLASE, PUTATIVE-RELATED"/>
    <property type="match status" value="1"/>
</dbReference>